<protein>
    <submittedName>
        <fullName evidence="1">Uncharacterized protein</fullName>
    </submittedName>
</protein>
<dbReference type="AlphaFoldDB" id="A0A2I3CE68"/>
<dbReference type="EMBL" id="CP006718">
    <property type="protein sequence ID" value="AGV18314.1"/>
    <property type="molecule type" value="Genomic_DNA"/>
</dbReference>
<organism evidence="1 2">
    <name type="scientific">Vibrio alginolyticus (strain ATCC 17749 / DSM 2171 / NBRC 15630 / NCIMB 1903 / NCTC 12160 / XII-53)</name>
    <dbReference type="NCBI Taxonomy" id="1219076"/>
    <lineage>
        <taxon>Bacteria</taxon>
        <taxon>Pseudomonadati</taxon>
        <taxon>Pseudomonadota</taxon>
        <taxon>Gammaproteobacteria</taxon>
        <taxon>Vibrionales</taxon>
        <taxon>Vibrionaceae</taxon>
        <taxon>Vibrio</taxon>
    </lineage>
</organism>
<dbReference type="Proteomes" id="UP000016714">
    <property type="component" value="Chromosome 1"/>
</dbReference>
<name>A0A2I3CE68_VIBAX</name>
<proteinExistence type="predicted"/>
<evidence type="ECO:0000313" key="1">
    <source>
        <dbReference type="EMBL" id="AGV18314.1"/>
    </source>
</evidence>
<dbReference type="KEGG" id="vag:N646_2502"/>
<reference evidence="1 2" key="1">
    <citation type="journal article" date="2015" name="Genome Announc.">
        <title>Complete genome sequence of Vibrio alginolyticus ATCC 17749.</title>
        <authorList>
            <person name="Liu X.F."/>
            <person name="Cao Y."/>
            <person name="Zhang H.L."/>
            <person name="Chen Y.J."/>
            <person name="Hu C.J."/>
        </authorList>
    </citation>
    <scope>NUCLEOTIDE SEQUENCE [LARGE SCALE GENOMIC DNA]</scope>
    <source>
        <strain evidence="2">ATCC 17749 / DSM 2171 / NBRC 15630 / NCIMB 1903 / NCTC 12160 / XII-53</strain>
    </source>
</reference>
<accession>A0A2I3CE68</accession>
<sequence>MNVHKLNLVMRLLMLSLSRLPPEKRVTLAFFLQSLSQI</sequence>
<evidence type="ECO:0000313" key="2">
    <source>
        <dbReference type="Proteomes" id="UP000016714"/>
    </source>
</evidence>
<dbReference type="HOGENOM" id="CLU_3334377_0_0_6"/>
<gene>
    <name evidence="1" type="ORF">N646_2502</name>
</gene>